<name>A0A9D3MJ54_ANGAN</name>
<keyword evidence="2" id="KW-1185">Reference proteome</keyword>
<evidence type="ECO:0000313" key="1">
    <source>
        <dbReference type="EMBL" id="KAG5849680.1"/>
    </source>
</evidence>
<organism evidence="1 2">
    <name type="scientific">Anguilla anguilla</name>
    <name type="common">European freshwater eel</name>
    <name type="synonym">Muraena anguilla</name>
    <dbReference type="NCBI Taxonomy" id="7936"/>
    <lineage>
        <taxon>Eukaryota</taxon>
        <taxon>Metazoa</taxon>
        <taxon>Chordata</taxon>
        <taxon>Craniata</taxon>
        <taxon>Vertebrata</taxon>
        <taxon>Euteleostomi</taxon>
        <taxon>Actinopterygii</taxon>
        <taxon>Neopterygii</taxon>
        <taxon>Teleostei</taxon>
        <taxon>Anguilliformes</taxon>
        <taxon>Anguillidae</taxon>
        <taxon>Anguilla</taxon>
    </lineage>
</organism>
<dbReference type="Proteomes" id="UP001044222">
    <property type="component" value="Unassembled WGS sequence"/>
</dbReference>
<protein>
    <submittedName>
        <fullName evidence="1">Uncharacterized protein</fullName>
    </submittedName>
</protein>
<dbReference type="AlphaFoldDB" id="A0A9D3MJ54"/>
<accession>A0A9D3MJ54</accession>
<dbReference type="EMBL" id="JAFIRN010000004">
    <property type="protein sequence ID" value="KAG5849680.1"/>
    <property type="molecule type" value="Genomic_DNA"/>
</dbReference>
<reference evidence="1" key="1">
    <citation type="submission" date="2021-01" db="EMBL/GenBank/DDBJ databases">
        <title>A chromosome-scale assembly of European eel, Anguilla anguilla.</title>
        <authorList>
            <person name="Henkel C."/>
            <person name="Jong-Raadsen S.A."/>
            <person name="Dufour S."/>
            <person name="Weltzien F.-A."/>
            <person name="Palstra A.P."/>
            <person name="Pelster B."/>
            <person name="Spaink H.P."/>
            <person name="Van Den Thillart G.E."/>
            <person name="Jansen H."/>
            <person name="Zahm M."/>
            <person name="Klopp C."/>
            <person name="Cedric C."/>
            <person name="Louis A."/>
            <person name="Berthelot C."/>
            <person name="Parey E."/>
            <person name="Roest Crollius H."/>
            <person name="Montfort J."/>
            <person name="Robinson-Rechavi M."/>
            <person name="Bucao C."/>
            <person name="Bouchez O."/>
            <person name="Gislard M."/>
            <person name="Lluch J."/>
            <person name="Milhes M."/>
            <person name="Lampietro C."/>
            <person name="Lopez Roques C."/>
            <person name="Donnadieu C."/>
            <person name="Braasch I."/>
            <person name="Desvignes T."/>
            <person name="Postlethwait J."/>
            <person name="Bobe J."/>
            <person name="Guiguen Y."/>
            <person name="Dirks R."/>
        </authorList>
    </citation>
    <scope>NUCLEOTIDE SEQUENCE</scope>
    <source>
        <strain evidence="1">Tag_6206</strain>
        <tissue evidence="1">Liver</tissue>
    </source>
</reference>
<comment type="caution">
    <text evidence="1">The sequence shown here is derived from an EMBL/GenBank/DDBJ whole genome shotgun (WGS) entry which is preliminary data.</text>
</comment>
<sequence length="124" mass="14087">MSLLREHVGWGFGNMRLFRELLGWGFGNMRLLRELLGWGFGNVSLLRELPGWGFGNVRLWRDSLDNLGAVAPGFGFAFGQSKPGGLRGNGRRIRRREAFGHIFHCWGRGCGVRNLNCNTRRLEL</sequence>
<evidence type="ECO:0000313" key="2">
    <source>
        <dbReference type="Proteomes" id="UP001044222"/>
    </source>
</evidence>
<gene>
    <name evidence="1" type="ORF">ANANG_G00074320</name>
</gene>
<proteinExistence type="predicted"/>